<reference evidence="16" key="1">
    <citation type="submission" date="2025-08" db="UniProtKB">
        <authorList>
            <consortium name="RefSeq"/>
        </authorList>
    </citation>
    <scope>IDENTIFICATION</scope>
</reference>
<keyword evidence="4 13" id="KW-1003">Cell membrane</keyword>
<dbReference type="GO" id="GO:0007606">
    <property type="term" value="P:sensory perception of chemical stimulus"/>
    <property type="evidence" value="ECO:0007669"/>
    <property type="project" value="UniProtKB-ARBA"/>
</dbReference>
<evidence type="ECO:0000256" key="5">
    <source>
        <dbReference type="ARBA" id="ARBA00022507"/>
    </source>
</evidence>
<evidence type="ECO:0000256" key="4">
    <source>
        <dbReference type="ARBA" id="ARBA00022475"/>
    </source>
</evidence>
<organism evidence="15 16">
    <name type="scientific">Octodon degus</name>
    <name type="common">Degu</name>
    <name type="synonym">Sciurus degus</name>
    <dbReference type="NCBI Taxonomy" id="10160"/>
    <lineage>
        <taxon>Eukaryota</taxon>
        <taxon>Metazoa</taxon>
        <taxon>Chordata</taxon>
        <taxon>Craniata</taxon>
        <taxon>Vertebrata</taxon>
        <taxon>Euteleostomi</taxon>
        <taxon>Mammalia</taxon>
        <taxon>Eutheria</taxon>
        <taxon>Euarchontoglires</taxon>
        <taxon>Glires</taxon>
        <taxon>Rodentia</taxon>
        <taxon>Hystricomorpha</taxon>
        <taxon>Octodontidae</taxon>
        <taxon>Octodon</taxon>
    </lineage>
</organism>
<feature type="transmembrane region" description="Helical" evidence="13">
    <location>
        <begin position="234"/>
        <end position="252"/>
    </location>
</feature>
<evidence type="ECO:0000313" key="15">
    <source>
        <dbReference type="Proteomes" id="UP000515203"/>
    </source>
</evidence>
<keyword evidence="10 13" id="KW-0675">Receptor</keyword>
<keyword evidence="9 13" id="KW-0472">Membrane</keyword>
<evidence type="ECO:0000256" key="12">
    <source>
        <dbReference type="ARBA" id="ARBA00023224"/>
    </source>
</evidence>
<evidence type="ECO:0000259" key="14">
    <source>
        <dbReference type="PROSITE" id="PS50262"/>
    </source>
</evidence>
<dbReference type="GO" id="GO:0019236">
    <property type="term" value="P:response to pheromone"/>
    <property type="evidence" value="ECO:0007669"/>
    <property type="project" value="UniProtKB-KW"/>
</dbReference>
<keyword evidence="6 13" id="KW-0812">Transmembrane</keyword>
<comment type="subcellular location">
    <subcellularLocation>
        <location evidence="2 13">Cell membrane</location>
        <topology evidence="2 13">Multi-pass membrane protein</topology>
    </subcellularLocation>
</comment>
<dbReference type="InterPro" id="IPR004072">
    <property type="entry name" value="Vmron_rcpt_1"/>
</dbReference>
<accession>A0A6P3EQR9</accession>
<dbReference type="GO" id="GO:0016503">
    <property type="term" value="F:pheromone receptor activity"/>
    <property type="evidence" value="ECO:0007669"/>
    <property type="project" value="InterPro"/>
</dbReference>
<dbReference type="Proteomes" id="UP000515203">
    <property type="component" value="Unplaced"/>
</dbReference>
<keyword evidence="8 13" id="KW-0297">G-protein coupled receptor</keyword>
<comment type="function">
    <text evidence="1">Putative pheromone receptor.</text>
</comment>
<evidence type="ECO:0000256" key="2">
    <source>
        <dbReference type="ARBA" id="ARBA00004651"/>
    </source>
</evidence>
<feature type="transmembrane region" description="Helical" evidence="13">
    <location>
        <begin position="14"/>
        <end position="36"/>
    </location>
</feature>
<dbReference type="Pfam" id="PF03402">
    <property type="entry name" value="V1R"/>
    <property type="match status" value="1"/>
</dbReference>
<evidence type="ECO:0000256" key="11">
    <source>
        <dbReference type="ARBA" id="ARBA00023180"/>
    </source>
</evidence>
<evidence type="ECO:0000256" key="8">
    <source>
        <dbReference type="ARBA" id="ARBA00023040"/>
    </source>
</evidence>
<evidence type="ECO:0000256" key="9">
    <source>
        <dbReference type="ARBA" id="ARBA00023136"/>
    </source>
</evidence>
<dbReference type="GeneID" id="101584518"/>
<evidence type="ECO:0000256" key="1">
    <source>
        <dbReference type="ARBA" id="ARBA00003878"/>
    </source>
</evidence>
<evidence type="ECO:0000256" key="10">
    <source>
        <dbReference type="ARBA" id="ARBA00023170"/>
    </source>
</evidence>
<feature type="domain" description="G-protein coupled receptors family 1 profile" evidence="14">
    <location>
        <begin position="26"/>
        <end position="290"/>
    </location>
</feature>
<sequence>MNSQDDGSNLIRKIMFLSLTGIGIAGNFFLFVKHLYTLHVETEKKSTDFIVIQLALANAMTLWASGISYIRSPFHFHYSLGNVGCKVVIFLGRVARGLSLCTTCLLSVVQAITISPVNTPWTKLKPQRKWPVLSCLLFFWLLNFLISSNLLHYIRALNSINRSVTKIHVGYCYMMPSRQAVRWLFLSLMTLRDIVFQSLMGWSSGYMAVRLHEHHKRVLYLHNSSPANNSSPEVRATLSILILMTYFLLFYWADFTFSFYTGSTVTHEFTILNIKIFLGVGYAIFSPFVLISRDTHMVKRWHRHRDLGESPSNVNTL</sequence>
<evidence type="ECO:0000256" key="13">
    <source>
        <dbReference type="RuleBase" id="RU364061"/>
    </source>
</evidence>
<feature type="transmembrane region" description="Helical" evidence="13">
    <location>
        <begin position="48"/>
        <end position="70"/>
    </location>
</feature>
<dbReference type="PROSITE" id="PS50262">
    <property type="entry name" value="G_PROTEIN_RECEP_F1_2"/>
    <property type="match status" value="1"/>
</dbReference>
<dbReference type="RefSeq" id="XP_004630012.1">
    <property type="nucleotide sequence ID" value="XM_004629955.1"/>
</dbReference>
<dbReference type="OrthoDB" id="9606139at2759"/>
<gene>
    <name evidence="16" type="primary">LOC101584518</name>
</gene>
<feature type="transmembrane region" description="Helical" evidence="13">
    <location>
        <begin position="272"/>
        <end position="291"/>
    </location>
</feature>
<dbReference type="GO" id="GO:0005886">
    <property type="term" value="C:plasma membrane"/>
    <property type="evidence" value="ECO:0007669"/>
    <property type="project" value="UniProtKB-SubCell"/>
</dbReference>
<evidence type="ECO:0000313" key="16">
    <source>
        <dbReference type="RefSeq" id="XP_004630012.1"/>
    </source>
</evidence>
<evidence type="ECO:0000256" key="7">
    <source>
        <dbReference type="ARBA" id="ARBA00022989"/>
    </source>
</evidence>
<dbReference type="AlphaFoldDB" id="A0A6P3EQR9"/>
<protein>
    <recommendedName>
        <fullName evidence="13">Vomeronasal type-1 receptor</fullName>
    </recommendedName>
</protein>
<dbReference type="FunFam" id="1.20.1070.10:FF:000033">
    <property type="entry name" value="Vomeronasal type-1 receptor"/>
    <property type="match status" value="1"/>
</dbReference>
<name>A0A6P3EQR9_OCTDE</name>
<evidence type="ECO:0000256" key="6">
    <source>
        <dbReference type="ARBA" id="ARBA00022692"/>
    </source>
</evidence>
<dbReference type="SUPFAM" id="SSF81321">
    <property type="entry name" value="Family A G protein-coupled receptor-like"/>
    <property type="match status" value="1"/>
</dbReference>
<dbReference type="PANTHER" id="PTHR24062">
    <property type="entry name" value="VOMERONASAL TYPE-1 RECEPTOR"/>
    <property type="match status" value="1"/>
</dbReference>
<keyword evidence="12 13" id="KW-0807">Transducer</keyword>
<comment type="similarity">
    <text evidence="3 13">Belongs to the G-protein coupled receptor 1 family.</text>
</comment>
<keyword evidence="5 13" id="KW-0589">Pheromone response</keyword>
<keyword evidence="11" id="KW-0325">Glycoprotein</keyword>
<evidence type="ECO:0000256" key="3">
    <source>
        <dbReference type="ARBA" id="ARBA00010663"/>
    </source>
</evidence>
<keyword evidence="15" id="KW-1185">Reference proteome</keyword>
<dbReference type="InParanoid" id="A0A6P3EQR9"/>
<dbReference type="Gene3D" id="1.20.1070.10">
    <property type="entry name" value="Rhodopsin 7-helix transmembrane proteins"/>
    <property type="match status" value="1"/>
</dbReference>
<proteinExistence type="inferred from homology"/>
<keyword evidence="7 13" id="KW-1133">Transmembrane helix</keyword>
<dbReference type="InterPro" id="IPR017452">
    <property type="entry name" value="GPCR_Rhodpsn_7TM"/>
</dbReference>
<feature type="transmembrane region" description="Helical" evidence="13">
    <location>
        <begin position="130"/>
        <end position="154"/>
    </location>
</feature>